<evidence type="ECO:0000313" key="1">
    <source>
        <dbReference type="EMBL" id="QHS92127.1"/>
    </source>
</evidence>
<organism evidence="1">
    <name type="scientific">viral metagenome</name>
    <dbReference type="NCBI Taxonomy" id="1070528"/>
    <lineage>
        <taxon>unclassified sequences</taxon>
        <taxon>metagenomes</taxon>
        <taxon>organismal metagenomes</taxon>
    </lineage>
</organism>
<dbReference type="AlphaFoldDB" id="A0A6C0BID8"/>
<accession>A0A6C0BID8</accession>
<protein>
    <submittedName>
        <fullName evidence="1">Uncharacterized protein</fullName>
    </submittedName>
</protein>
<reference evidence="1" key="1">
    <citation type="journal article" date="2020" name="Nature">
        <title>Giant virus diversity and host interactions through global metagenomics.</title>
        <authorList>
            <person name="Schulz F."/>
            <person name="Roux S."/>
            <person name="Paez-Espino D."/>
            <person name="Jungbluth S."/>
            <person name="Walsh D.A."/>
            <person name="Denef V.J."/>
            <person name="McMahon K.D."/>
            <person name="Konstantinidis K.T."/>
            <person name="Eloe-Fadrosh E.A."/>
            <person name="Kyrpides N.C."/>
            <person name="Woyke T."/>
        </authorList>
    </citation>
    <scope>NUCLEOTIDE SEQUENCE</scope>
    <source>
        <strain evidence="1">GVMAG-M-3300013285-6</strain>
    </source>
</reference>
<sequence>MPLASPRTEHSYIAVAAFNGGIFQYSTQLNSITLKREGKLTSISAAPTGVALSAVNCPPGRILRETGNKLYPGTHPGLAVGDTFGGATVGTTATNKYWVLVYDAQTGVRGFIDPNGPIFTTYSTDKAIEISDALESAGGAATRLGGPIFTAGNITTTGGSVIQQKPVLAAGTGILTLTGAQTVGGVVTQAPTSTQPVNLPATADIISAMGSYVGTTSEFIYINTSANVATVTAGDGSTTLVGVVTVAATTSARFIIRIATSTTVVLYRA</sequence>
<proteinExistence type="predicted"/>
<dbReference type="EMBL" id="MN739169">
    <property type="protein sequence ID" value="QHS92127.1"/>
    <property type="molecule type" value="Genomic_DNA"/>
</dbReference>
<name>A0A6C0BID8_9ZZZZ</name>